<dbReference type="AlphaFoldDB" id="A0A6V7VQG4"/>
<feature type="domain" description="Glycoside hydrolase family 5" evidence="6">
    <location>
        <begin position="42"/>
        <end position="295"/>
    </location>
</feature>
<name>A0A6V7VQG4_MELEN</name>
<organism evidence="7 8">
    <name type="scientific">Meloidogyne enterolobii</name>
    <name type="common">Root-knot nematode worm</name>
    <name type="synonym">Meloidogyne mayaguensis</name>
    <dbReference type="NCBI Taxonomy" id="390850"/>
    <lineage>
        <taxon>Eukaryota</taxon>
        <taxon>Metazoa</taxon>
        <taxon>Ecdysozoa</taxon>
        <taxon>Nematoda</taxon>
        <taxon>Chromadorea</taxon>
        <taxon>Rhabditida</taxon>
        <taxon>Tylenchina</taxon>
        <taxon>Tylenchomorpha</taxon>
        <taxon>Tylenchoidea</taxon>
        <taxon>Meloidogynidae</taxon>
        <taxon>Meloidogyninae</taxon>
        <taxon>Meloidogyne</taxon>
    </lineage>
</organism>
<comment type="caution">
    <text evidence="7">The sequence shown here is derived from an EMBL/GenBank/DDBJ whole genome shotgun (WGS) entry which is preliminary data.</text>
</comment>
<protein>
    <recommendedName>
        <fullName evidence="6">Glycoside hydrolase family 5 domain-containing protein</fullName>
    </recommendedName>
</protein>
<accession>A0A6V7VQG4</accession>
<dbReference type="Gene3D" id="3.20.20.80">
    <property type="entry name" value="Glycosidases"/>
    <property type="match status" value="1"/>
</dbReference>
<dbReference type="GO" id="GO:0000272">
    <property type="term" value="P:polysaccharide catabolic process"/>
    <property type="evidence" value="ECO:0007669"/>
    <property type="project" value="InterPro"/>
</dbReference>
<evidence type="ECO:0000256" key="4">
    <source>
        <dbReference type="RuleBase" id="RU361153"/>
    </source>
</evidence>
<dbReference type="OrthoDB" id="10305263at2759"/>
<keyword evidence="2 4" id="KW-0378">Hydrolase</keyword>
<evidence type="ECO:0000313" key="7">
    <source>
        <dbReference type="EMBL" id="CAD2177216.1"/>
    </source>
</evidence>
<dbReference type="PANTHER" id="PTHR34142:SF1">
    <property type="entry name" value="GLYCOSIDE HYDROLASE FAMILY 5 DOMAIN-CONTAINING PROTEIN"/>
    <property type="match status" value="1"/>
</dbReference>
<evidence type="ECO:0000259" key="6">
    <source>
        <dbReference type="Pfam" id="PF00150"/>
    </source>
</evidence>
<keyword evidence="3 4" id="KW-0326">Glycosidase</keyword>
<feature type="chain" id="PRO_5027781129" description="Glycoside hydrolase family 5 domain-containing protein" evidence="5">
    <location>
        <begin position="28"/>
        <end position="336"/>
    </location>
</feature>
<reference evidence="7 8" key="1">
    <citation type="submission" date="2020-08" db="EMBL/GenBank/DDBJ databases">
        <authorList>
            <person name="Koutsovoulos G."/>
            <person name="Danchin GJ E."/>
        </authorList>
    </citation>
    <scope>NUCLEOTIDE SEQUENCE [LARGE SCALE GENOMIC DNA]</scope>
</reference>
<gene>
    <name evidence="7" type="ORF">MENT_LOCUS29081</name>
</gene>
<comment type="similarity">
    <text evidence="1 4">Belongs to the glycosyl hydrolase 5 (cellulase A) family.</text>
</comment>
<dbReference type="Proteomes" id="UP000580250">
    <property type="component" value="Unassembled WGS sequence"/>
</dbReference>
<dbReference type="SUPFAM" id="SSF51445">
    <property type="entry name" value="(Trans)glycosidases"/>
    <property type="match status" value="1"/>
</dbReference>
<sequence>MDYLLNILPKNFLLSVCLSIFTHSFAADPPFGRLSVRQSQLVDSFGKPVILRGISLFNSEWQQEFWTSDVVRAVKCYYNANVIRLAVGTDHPWDDIDRIKDVVNASIENGIYLLIDWHNAGDGGYAFGTGIPDFNAFISNAVDFFDHMSNLYANIPNMLYEIWSEPAWLEWRIIKYYHYNVMKAIRSNDKHAVIIGGTPDWSTGPNSAVLTQPIIGYNFLYALHWYAIPDNIHHTLQQRMILSAKRKGLGTFVSEYGTTSLEEHAPIEYDMVKYWWGFLERHQVSYIVWSMSNKNESTAMIKANCTAAQVTQEECISESGIFVRDHLWSFDNGVKC</sequence>
<feature type="signal peptide" evidence="5">
    <location>
        <begin position="1"/>
        <end position="27"/>
    </location>
</feature>
<dbReference type="Pfam" id="PF00150">
    <property type="entry name" value="Cellulase"/>
    <property type="match status" value="1"/>
</dbReference>
<dbReference type="PANTHER" id="PTHR34142">
    <property type="entry name" value="ENDO-BETA-1,4-GLUCANASE A"/>
    <property type="match status" value="1"/>
</dbReference>
<dbReference type="GO" id="GO:0004553">
    <property type="term" value="F:hydrolase activity, hydrolyzing O-glycosyl compounds"/>
    <property type="evidence" value="ECO:0007669"/>
    <property type="project" value="InterPro"/>
</dbReference>
<keyword evidence="5" id="KW-0732">Signal</keyword>
<evidence type="ECO:0000256" key="3">
    <source>
        <dbReference type="ARBA" id="ARBA00023295"/>
    </source>
</evidence>
<evidence type="ECO:0000256" key="2">
    <source>
        <dbReference type="ARBA" id="ARBA00022801"/>
    </source>
</evidence>
<proteinExistence type="inferred from homology"/>
<evidence type="ECO:0000256" key="1">
    <source>
        <dbReference type="ARBA" id="ARBA00005641"/>
    </source>
</evidence>
<evidence type="ECO:0000313" key="8">
    <source>
        <dbReference type="Proteomes" id="UP000580250"/>
    </source>
</evidence>
<dbReference type="EMBL" id="CAJEWN010000293">
    <property type="protein sequence ID" value="CAD2177216.1"/>
    <property type="molecule type" value="Genomic_DNA"/>
</dbReference>
<dbReference type="InterPro" id="IPR001547">
    <property type="entry name" value="Glyco_hydro_5"/>
</dbReference>
<evidence type="ECO:0000256" key="5">
    <source>
        <dbReference type="SAM" id="SignalP"/>
    </source>
</evidence>
<dbReference type="InterPro" id="IPR017853">
    <property type="entry name" value="GH"/>
</dbReference>